<keyword evidence="2" id="KW-1185">Reference proteome</keyword>
<dbReference type="EMBL" id="BGPR01000003">
    <property type="protein sequence ID" value="GBL73365.1"/>
    <property type="molecule type" value="Genomic_DNA"/>
</dbReference>
<proteinExistence type="predicted"/>
<gene>
    <name evidence="1" type="ORF">AVEN_159388_1</name>
</gene>
<protein>
    <submittedName>
        <fullName evidence="1">Uncharacterized protein</fullName>
    </submittedName>
</protein>
<organism evidence="1 2">
    <name type="scientific">Araneus ventricosus</name>
    <name type="common">Orbweaver spider</name>
    <name type="synonym">Epeira ventricosa</name>
    <dbReference type="NCBI Taxonomy" id="182803"/>
    <lineage>
        <taxon>Eukaryota</taxon>
        <taxon>Metazoa</taxon>
        <taxon>Ecdysozoa</taxon>
        <taxon>Arthropoda</taxon>
        <taxon>Chelicerata</taxon>
        <taxon>Arachnida</taxon>
        <taxon>Araneae</taxon>
        <taxon>Araneomorphae</taxon>
        <taxon>Entelegynae</taxon>
        <taxon>Araneoidea</taxon>
        <taxon>Araneidae</taxon>
        <taxon>Araneus</taxon>
    </lineage>
</organism>
<accession>A0A4Y2A1W4</accession>
<evidence type="ECO:0000313" key="1">
    <source>
        <dbReference type="EMBL" id="GBL73365.1"/>
    </source>
</evidence>
<evidence type="ECO:0000313" key="2">
    <source>
        <dbReference type="Proteomes" id="UP000499080"/>
    </source>
</evidence>
<comment type="caution">
    <text evidence="1">The sequence shown here is derived from an EMBL/GenBank/DDBJ whole genome shotgun (WGS) entry which is preliminary data.</text>
</comment>
<reference evidence="1 2" key="1">
    <citation type="journal article" date="2019" name="Sci. Rep.">
        <title>Orb-weaving spider Araneus ventricosus genome elucidates the spidroin gene catalogue.</title>
        <authorList>
            <person name="Kono N."/>
            <person name="Nakamura H."/>
            <person name="Ohtoshi R."/>
            <person name="Moran D.A.P."/>
            <person name="Shinohara A."/>
            <person name="Yoshida Y."/>
            <person name="Fujiwara M."/>
            <person name="Mori M."/>
            <person name="Tomita M."/>
            <person name="Arakawa K."/>
        </authorList>
    </citation>
    <scope>NUCLEOTIDE SEQUENCE [LARGE SCALE GENOMIC DNA]</scope>
</reference>
<sequence length="80" mass="8978">MVDVLERLQTYQDSQSDIPLPAPKATADIGNYTTIKITIKTQTDAEEINLIYAEATKCQIHPNRIPCSSTQTRTQRKRSG</sequence>
<dbReference type="Proteomes" id="UP000499080">
    <property type="component" value="Unassembled WGS sequence"/>
</dbReference>
<name>A0A4Y2A1W4_ARAVE</name>
<dbReference type="AlphaFoldDB" id="A0A4Y2A1W4"/>